<dbReference type="AlphaFoldDB" id="A0A135V700"/>
<reference evidence="3 4" key="1">
    <citation type="submission" date="2014-02" db="EMBL/GenBank/DDBJ databases">
        <title>The genome sequence of Colletotrichum salicis CBS 607.94.</title>
        <authorList>
            <person name="Baroncelli R."/>
            <person name="Thon M.R."/>
        </authorList>
    </citation>
    <scope>NUCLEOTIDE SEQUENCE [LARGE SCALE GENOMIC DNA]</scope>
    <source>
        <strain evidence="3 4">CBS 607.94</strain>
    </source>
</reference>
<name>A0A135V700_9PEZI</name>
<keyword evidence="4" id="KW-1185">Reference proteome</keyword>
<dbReference type="InterPro" id="IPR046896">
    <property type="entry name" value="Cup1-like_N"/>
</dbReference>
<accession>A0A135V700</accession>
<sequence length="572" mass="65676">MQTRIPLPRPVQPLHVYRHLLRSATYFPPSIRPFLDHRIRTTFRNERDRMAESELKILESLNPAEDREKEEDRRKKVLADAKHRIPALQAAVEGDQDRLRRVMWHVFGRLGKSRRELMASFVLKGSDPDADPAKLEELAKKKEMQRELMKKRAKVHPWNRTYTWDEPTPWLRQHLSPMEENWDLPKLDRYLRSQKSHQRNITGAAFPRGTIGDLDPTKDVPEQDGWGRPVALRRVTKLTRKFWKAQADKVMPPVSQEEWESLKQLASGEAPPEMYKMLKRRRIAGPLMGAPEDIEASGDDMTSDRFSILFNNGGNEWGPWEWQSSAHIPVRDVERAGQRKLELLTGKKDLGPFSQARRLLVEYGSKTGRLRIKESERPIFSRRAVRREYLKMWQATSYMKGPGNKAARPVWGRVEPKLPVVTAAHHHFFEGVNAQGRMPKPEPPKSATTSSPMPDGEKAHPKGSEQVGSGGESGATSEPRSKSPDSEKSRTPGDSKAKPRDFKPSKPSRPPREVDSTPGSFRNFKFSKPRDFRPARPPREVDTTPGSFGSFKFSRPRDYRPRDSRDPKPTDD</sequence>
<evidence type="ECO:0000313" key="3">
    <source>
        <dbReference type="EMBL" id="KXH68301.1"/>
    </source>
</evidence>
<feature type="region of interest" description="Disordered" evidence="1">
    <location>
        <begin position="205"/>
        <end position="225"/>
    </location>
</feature>
<dbReference type="EMBL" id="JFFI01000329">
    <property type="protein sequence ID" value="KXH68301.1"/>
    <property type="molecule type" value="Genomic_DNA"/>
</dbReference>
<evidence type="ECO:0000313" key="4">
    <source>
        <dbReference type="Proteomes" id="UP000070121"/>
    </source>
</evidence>
<gene>
    <name evidence="3" type="ORF">CSAL01_01765</name>
</gene>
<dbReference type="CDD" id="cd20273">
    <property type="entry name" value="Complex1_LYR_unchar"/>
    <property type="match status" value="1"/>
</dbReference>
<dbReference type="Proteomes" id="UP000070121">
    <property type="component" value="Unassembled WGS sequence"/>
</dbReference>
<evidence type="ECO:0000259" key="2">
    <source>
        <dbReference type="Pfam" id="PF20263"/>
    </source>
</evidence>
<feature type="region of interest" description="Disordered" evidence="1">
    <location>
        <begin position="430"/>
        <end position="572"/>
    </location>
</feature>
<feature type="domain" description="LYR motif-containing protein Cup1-like N-terminal" evidence="2">
    <location>
        <begin position="16"/>
        <end position="118"/>
    </location>
</feature>
<feature type="compositionally biased region" description="Basic and acidic residues" evidence="1">
    <location>
        <begin position="528"/>
        <end position="542"/>
    </location>
</feature>
<feature type="compositionally biased region" description="Basic and acidic residues" evidence="1">
    <location>
        <begin position="479"/>
        <end position="515"/>
    </location>
</feature>
<protein>
    <recommendedName>
        <fullName evidence="2">LYR motif-containing protein Cup1-like N-terminal domain-containing protein</fullName>
    </recommendedName>
</protein>
<dbReference type="Pfam" id="PF20263">
    <property type="entry name" value="LYRM2-like"/>
    <property type="match status" value="1"/>
</dbReference>
<dbReference type="OrthoDB" id="5521299at2759"/>
<comment type="caution">
    <text evidence="3">The sequence shown here is derived from an EMBL/GenBank/DDBJ whole genome shotgun (WGS) entry which is preliminary data.</text>
</comment>
<evidence type="ECO:0000256" key="1">
    <source>
        <dbReference type="SAM" id="MobiDB-lite"/>
    </source>
</evidence>
<organism evidence="3 4">
    <name type="scientific">Colletotrichum salicis</name>
    <dbReference type="NCBI Taxonomy" id="1209931"/>
    <lineage>
        <taxon>Eukaryota</taxon>
        <taxon>Fungi</taxon>
        <taxon>Dikarya</taxon>
        <taxon>Ascomycota</taxon>
        <taxon>Pezizomycotina</taxon>
        <taxon>Sordariomycetes</taxon>
        <taxon>Hypocreomycetidae</taxon>
        <taxon>Glomerellales</taxon>
        <taxon>Glomerellaceae</taxon>
        <taxon>Colletotrichum</taxon>
        <taxon>Colletotrichum acutatum species complex</taxon>
    </lineage>
</organism>
<proteinExistence type="predicted"/>
<feature type="compositionally biased region" description="Basic and acidic residues" evidence="1">
    <location>
        <begin position="555"/>
        <end position="572"/>
    </location>
</feature>